<evidence type="ECO:0000256" key="7">
    <source>
        <dbReference type="ARBA" id="ARBA00023242"/>
    </source>
</evidence>
<dbReference type="PROSITE" id="PS50250">
    <property type="entry name" value="PCI"/>
    <property type="match status" value="1"/>
</dbReference>
<keyword evidence="7" id="KW-0539">Nucleus</keyword>
<dbReference type="Gene3D" id="1.10.10.10">
    <property type="entry name" value="Winged helix-like DNA-binding domain superfamily/Winged helix DNA-binding domain"/>
    <property type="match status" value="1"/>
</dbReference>
<gene>
    <name evidence="9" type="ORF">RHTO0S_09e02344g</name>
</gene>
<feature type="domain" description="PCI" evidence="8">
    <location>
        <begin position="189"/>
        <end position="376"/>
    </location>
</feature>
<name>A0A061B495_RHOTO</name>
<dbReference type="EMBL" id="LK052944">
    <property type="protein sequence ID" value="CDR44311.1"/>
    <property type="molecule type" value="Genomic_DNA"/>
</dbReference>
<dbReference type="InterPro" id="IPR036390">
    <property type="entry name" value="WH_DNA-bd_sf"/>
</dbReference>
<dbReference type="Pfam" id="PF22241">
    <property type="entry name" value="PSMD12-CSN4_N"/>
    <property type="match status" value="1"/>
</dbReference>
<accession>A0A061B495</accession>
<evidence type="ECO:0000256" key="6">
    <source>
        <dbReference type="ARBA" id="ARBA00022790"/>
    </source>
</evidence>
<evidence type="ECO:0000256" key="2">
    <source>
        <dbReference type="ARBA" id="ARBA00004496"/>
    </source>
</evidence>
<dbReference type="SUPFAM" id="SSF46785">
    <property type="entry name" value="Winged helix' DNA-binding domain"/>
    <property type="match status" value="1"/>
</dbReference>
<evidence type="ECO:0000256" key="5">
    <source>
        <dbReference type="ARBA" id="ARBA00022490"/>
    </source>
</evidence>
<dbReference type="Pfam" id="PF01399">
    <property type="entry name" value="PCI"/>
    <property type="match status" value="1"/>
</dbReference>
<keyword evidence="5" id="KW-0963">Cytoplasm</keyword>
<evidence type="ECO:0000256" key="3">
    <source>
        <dbReference type="ARBA" id="ARBA00010417"/>
    </source>
</evidence>
<dbReference type="PANTHER" id="PTHR10855:SF2">
    <property type="entry name" value="COP9 SIGNALOSOME COMPLEX SUBUNIT 4"/>
    <property type="match status" value="1"/>
</dbReference>
<sequence>MDAELERISNLPQKDKSQAYLSLLDQILASSGSLPADLSQWLSVVVGSDFPQIVARQVLDGYVAKLPEITDREARKEVLNRSVQLLQPRVTSFEEQLCRLREQYADLLEQDEEFPEAAKVLIGIPLESGSRPDDYKLRVYIRIVRLFLEEEDSTSADTYFNRASLLAHCAKDLETQLQFKLCQARMFDYSRRFAEASSKYHELSYVTALAEEERLQALGAAIICAVLAPAGPVRSRLLASLYRDERAAQSEFYPILSKMFLDQMIRPAEVAAFASKLQTHQLAKLPPTQAVVIADDAELETGKKGPETVLDRAMMEHNVLAASRVYNNITFGGLGLLLGLRSSAAEAMARTMIQQKRLKATLDQIDGLILFDVGTREGGDAAVSNVAAQAAAGDDGADTAEEAGNAPATKRWDMQIRQTLQLAESIAARCEVLLAEGASSTASAPVAASA</sequence>
<dbReference type="InterPro" id="IPR036388">
    <property type="entry name" value="WH-like_DNA-bd_sf"/>
</dbReference>
<dbReference type="InterPro" id="IPR040134">
    <property type="entry name" value="PSMD12/CSN4"/>
</dbReference>
<dbReference type="GO" id="GO:0008180">
    <property type="term" value="C:COP9 signalosome"/>
    <property type="evidence" value="ECO:0007669"/>
    <property type="project" value="UniProtKB-KW"/>
</dbReference>
<dbReference type="InterPro" id="IPR000717">
    <property type="entry name" value="PCI_dom"/>
</dbReference>
<keyword evidence="6" id="KW-0736">Signalosome</keyword>
<protein>
    <recommendedName>
        <fullName evidence="4">COP9 signalosome complex subunit 4</fullName>
    </recommendedName>
</protein>
<dbReference type="GO" id="GO:0005829">
    <property type="term" value="C:cytosol"/>
    <property type="evidence" value="ECO:0007669"/>
    <property type="project" value="TreeGrafter"/>
</dbReference>
<dbReference type="InterPro" id="IPR054559">
    <property type="entry name" value="PSMD12-CSN4-like_N"/>
</dbReference>
<comment type="subcellular location">
    <subcellularLocation>
        <location evidence="2">Cytoplasm</location>
    </subcellularLocation>
    <subcellularLocation>
        <location evidence="1">Nucleus</location>
    </subcellularLocation>
</comment>
<dbReference type="PANTHER" id="PTHR10855">
    <property type="entry name" value="26S PROTEASOME NON-ATPASE REGULATORY SUBUNIT 12/COP9 SIGNALOSOME COMPLEX SUBUNIT 4"/>
    <property type="match status" value="1"/>
</dbReference>
<evidence type="ECO:0000256" key="1">
    <source>
        <dbReference type="ARBA" id="ARBA00004123"/>
    </source>
</evidence>
<organism evidence="9">
    <name type="scientific">Rhodotorula toruloides</name>
    <name type="common">Yeast</name>
    <name type="synonym">Rhodosporidium toruloides</name>
    <dbReference type="NCBI Taxonomy" id="5286"/>
    <lineage>
        <taxon>Eukaryota</taxon>
        <taxon>Fungi</taxon>
        <taxon>Dikarya</taxon>
        <taxon>Basidiomycota</taxon>
        <taxon>Pucciniomycotina</taxon>
        <taxon>Microbotryomycetes</taxon>
        <taxon>Sporidiobolales</taxon>
        <taxon>Sporidiobolaceae</taxon>
        <taxon>Rhodotorula</taxon>
    </lineage>
</organism>
<proteinExistence type="inferred from homology"/>
<dbReference type="OrthoDB" id="295656at2759"/>
<comment type="similarity">
    <text evidence="3">Belongs to the CSN4 family.</text>
</comment>
<reference evidence="9" key="1">
    <citation type="journal article" date="2014" name="Genome Announc.">
        <title>Draft genome sequence of Rhodosporidium toruloides CECT1137, an oleaginous yeast of biotechnological interest.</title>
        <authorList>
            <person name="Morin N."/>
            <person name="Calcas X."/>
            <person name="Devillers H."/>
            <person name="Durrens P."/>
            <person name="Sherman D.J."/>
            <person name="Nicaud J.-M."/>
            <person name="Neuveglise C."/>
        </authorList>
    </citation>
    <scope>NUCLEOTIDE SEQUENCE</scope>
    <source>
        <strain evidence="9">CECT1137</strain>
    </source>
</reference>
<evidence type="ECO:0000259" key="8">
    <source>
        <dbReference type="PROSITE" id="PS50250"/>
    </source>
</evidence>
<dbReference type="AlphaFoldDB" id="A0A061B495"/>
<evidence type="ECO:0000313" key="9">
    <source>
        <dbReference type="EMBL" id="CDR44311.1"/>
    </source>
</evidence>
<evidence type="ECO:0000256" key="4">
    <source>
        <dbReference type="ARBA" id="ARBA00014881"/>
    </source>
</evidence>